<accession>F3Z087</accession>
<reference evidence="1 2" key="1">
    <citation type="journal article" date="2011" name="J. Bacteriol.">
        <title>Genome sequence of the mercury-methylating and pleomorphic Desulfovibrio africanus Strain Walvis Bay.</title>
        <authorList>
            <person name="Brown S.D."/>
            <person name="Wall J.D."/>
            <person name="Kucken A.M."/>
            <person name="Gilmour C.C."/>
            <person name="Podar M."/>
            <person name="Brandt C.C."/>
            <person name="Teshima H."/>
            <person name="Detter J.C."/>
            <person name="Han C.S."/>
            <person name="Land M.L."/>
            <person name="Lucas S."/>
            <person name="Han J."/>
            <person name="Pennacchio L."/>
            <person name="Nolan M."/>
            <person name="Pitluck S."/>
            <person name="Woyke T."/>
            <person name="Goodwin L."/>
            <person name="Palumbo A.V."/>
            <person name="Elias D.A."/>
        </authorList>
    </citation>
    <scope>NUCLEOTIDE SEQUENCE [LARGE SCALE GENOMIC DNA]</scope>
    <source>
        <strain evidence="1 2">Walvis Bay</strain>
    </source>
</reference>
<dbReference type="AlphaFoldDB" id="F3Z087"/>
<name>F3Z087_DESAF</name>
<evidence type="ECO:0000313" key="1">
    <source>
        <dbReference type="EMBL" id="EGJ49789.1"/>
    </source>
</evidence>
<organism evidence="1 2">
    <name type="scientific">Desulfocurvibacter africanus subsp. africanus str. Walvis Bay</name>
    <dbReference type="NCBI Taxonomy" id="690850"/>
    <lineage>
        <taxon>Bacteria</taxon>
        <taxon>Pseudomonadati</taxon>
        <taxon>Thermodesulfobacteriota</taxon>
        <taxon>Desulfovibrionia</taxon>
        <taxon>Desulfovibrionales</taxon>
        <taxon>Desulfovibrionaceae</taxon>
        <taxon>Desulfocurvibacter</taxon>
    </lineage>
</organism>
<gene>
    <name evidence="1" type="ORF">Desaf_1452</name>
</gene>
<dbReference type="Proteomes" id="UP000007844">
    <property type="component" value="Chromosome"/>
</dbReference>
<dbReference type="EMBL" id="CP003221">
    <property type="protein sequence ID" value="EGJ49789.1"/>
    <property type="molecule type" value="Genomic_DNA"/>
</dbReference>
<keyword evidence="2" id="KW-1185">Reference proteome</keyword>
<sequence length="67" mass="7562">MKRNLLYSGLQMKCGSREIISLAGESLREGGALSQLICNALRLGFDNMHKRNARKRNTGSVRKRISR</sequence>
<proteinExistence type="predicted"/>
<protein>
    <submittedName>
        <fullName evidence="1">Uncharacterized protein</fullName>
    </submittedName>
</protein>
<dbReference type="KEGG" id="daf:Desaf_1452"/>
<evidence type="ECO:0000313" key="2">
    <source>
        <dbReference type="Proteomes" id="UP000007844"/>
    </source>
</evidence>
<dbReference type="HOGENOM" id="CLU_2805377_0_0_7"/>